<dbReference type="AlphaFoldDB" id="A0A0F9ITF0"/>
<organism evidence="1">
    <name type="scientific">marine sediment metagenome</name>
    <dbReference type="NCBI Taxonomy" id="412755"/>
    <lineage>
        <taxon>unclassified sequences</taxon>
        <taxon>metagenomes</taxon>
        <taxon>ecological metagenomes</taxon>
    </lineage>
</organism>
<sequence>MVKATTGSAAYEKAYQIFIAAGKKYRAVADLYRARKINTDQYLKARSIYLEAHEQMDVAEANEATS</sequence>
<proteinExistence type="predicted"/>
<accession>A0A0F9ITF0</accession>
<protein>
    <submittedName>
        <fullName evidence="1">Uncharacterized protein</fullName>
    </submittedName>
</protein>
<reference evidence="1" key="1">
    <citation type="journal article" date="2015" name="Nature">
        <title>Complex archaea that bridge the gap between prokaryotes and eukaryotes.</title>
        <authorList>
            <person name="Spang A."/>
            <person name="Saw J.H."/>
            <person name="Jorgensen S.L."/>
            <person name="Zaremba-Niedzwiedzka K."/>
            <person name="Martijn J."/>
            <person name="Lind A.E."/>
            <person name="van Eijk R."/>
            <person name="Schleper C."/>
            <person name="Guy L."/>
            <person name="Ettema T.J."/>
        </authorList>
    </citation>
    <scope>NUCLEOTIDE SEQUENCE</scope>
</reference>
<evidence type="ECO:0000313" key="1">
    <source>
        <dbReference type="EMBL" id="KKL90352.1"/>
    </source>
</evidence>
<name>A0A0F9ITF0_9ZZZZ</name>
<comment type="caution">
    <text evidence="1">The sequence shown here is derived from an EMBL/GenBank/DDBJ whole genome shotgun (WGS) entry which is preliminary data.</text>
</comment>
<dbReference type="EMBL" id="LAZR01020028">
    <property type="protein sequence ID" value="KKL90352.1"/>
    <property type="molecule type" value="Genomic_DNA"/>
</dbReference>
<gene>
    <name evidence="1" type="ORF">LCGC14_1905510</name>
</gene>